<reference evidence="3" key="2">
    <citation type="submission" date="2023-06" db="EMBL/GenBank/DDBJ databases">
        <authorList>
            <person name="Swenson N.G."/>
            <person name="Wegrzyn J.L."/>
            <person name="Mcevoy S.L."/>
        </authorList>
    </citation>
    <scope>NUCLEOTIDE SEQUENCE</scope>
    <source>
        <strain evidence="3">NS2018</strain>
        <tissue evidence="3">Leaf</tissue>
    </source>
</reference>
<dbReference type="SUPFAM" id="SSF81383">
    <property type="entry name" value="F-box domain"/>
    <property type="match status" value="1"/>
</dbReference>
<comment type="caution">
    <text evidence="3">The sequence shown here is derived from an EMBL/GenBank/DDBJ whole genome shotgun (WGS) entry which is preliminary data.</text>
</comment>
<feature type="domain" description="F-box" evidence="1">
    <location>
        <begin position="42"/>
        <end position="78"/>
    </location>
</feature>
<dbReference type="Proteomes" id="UP001168877">
    <property type="component" value="Unassembled WGS sequence"/>
</dbReference>
<proteinExistence type="predicted"/>
<sequence>MGKKNKKKKKNQDNKLDPACNTRNTKNLIAEVNTNTKEDLVSQLPDDILCCIISLLPFKSAVKTSFLSTRWKNLWKTNLVRMGTIEGAVIAISSFLIDFNDLYRSRNIWGIQFNFHKGNVLLASVSPNRKLHLDFSTAKQEFPRQFGWQLDLNCQRFIYLPPPSTFIIKTIHLVSVSYHTNEAVSSLVSNFHFLESLIIVKCNGLRSLRIVGSPKLGNLTVFDCPQLKSLLIKASKLHTFRYRGVLPWFSFEFRELSLADAMFDFRKGPGYRFVNHDFNVFQHGIRSAKNLTLCRWTFEKLIYQSLPQDRFYFLSYYNFLTVKELWWIDCLNDEELYNSDTLIYFLKFCPSLEILSVTIDPKSYQVLGTGTFFPEITRHRRLEKLRVVKLDGFRSQEEEISLAEKLKEVFSVEPKIVATASNGNSLRRLVKVSELEEEEGSFCYKFVEEVKHINELCPKHPHMGL</sequence>
<evidence type="ECO:0000313" key="4">
    <source>
        <dbReference type="Proteomes" id="UP001168877"/>
    </source>
</evidence>
<dbReference type="InterPro" id="IPR036047">
    <property type="entry name" value="F-box-like_dom_sf"/>
</dbReference>
<reference evidence="3" key="1">
    <citation type="journal article" date="2022" name="Plant J.">
        <title>Strategies of tolerance reflected in two North American maple genomes.</title>
        <authorList>
            <person name="McEvoy S.L."/>
            <person name="Sezen U.U."/>
            <person name="Trouern-Trend A."/>
            <person name="McMahon S.M."/>
            <person name="Schaberg P.G."/>
            <person name="Yang J."/>
            <person name="Wegrzyn J.L."/>
            <person name="Swenson N.G."/>
        </authorList>
    </citation>
    <scope>NUCLEOTIDE SEQUENCE</scope>
    <source>
        <strain evidence="3">NS2018</strain>
    </source>
</reference>
<keyword evidence="4" id="KW-1185">Reference proteome</keyword>
<dbReference type="InterPro" id="IPR053772">
    <property type="entry name" value="At1g61320/At1g61330-like"/>
</dbReference>
<dbReference type="EMBL" id="JAUESC010000380">
    <property type="protein sequence ID" value="KAK0592248.1"/>
    <property type="molecule type" value="Genomic_DNA"/>
</dbReference>
<dbReference type="PANTHER" id="PTHR34145:SF53">
    <property type="entry name" value="LEUCINE-RICH REPEAT DOMAIN SUPERFAMILY"/>
    <property type="match status" value="1"/>
</dbReference>
<dbReference type="InterPro" id="IPR032675">
    <property type="entry name" value="LRR_dom_sf"/>
</dbReference>
<protein>
    <recommendedName>
        <fullName evidence="5">F-box domain-containing protein</fullName>
    </recommendedName>
</protein>
<evidence type="ECO:0000259" key="2">
    <source>
        <dbReference type="Pfam" id="PF23622"/>
    </source>
</evidence>
<feature type="domain" description="At1g61320/AtMIF1 LRR" evidence="2">
    <location>
        <begin position="169"/>
        <end position="405"/>
    </location>
</feature>
<accession>A0AA39SJ34</accession>
<evidence type="ECO:0000259" key="1">
    <source>
        <dbReference type="Pfam" id="PF00646"/>
    </source>
</evidence>
<dbReference type="Pfam" id="PF00646">
    <property type="entry name" value="F-box"/>
    <property type="match status" value="1"/>
</dbReference>
<dbReference type="Gene3D" id="3.80.10.10">
    <property type="entry name" value="Ribonuclease Inhibitor"/>
    <property type="match status" value="1"/>
</dbReference>
<dbReference type="CDD" id="cd22160">
    <property type="entry name" value="F-box_AtFBL13-like"/>
    <property type="match status" value="1"/>
</dbReference>
<dbReference type="InterPro" id="IPR055357">
    <property type="entry name" value="LRR_At1g61320_AtMIF1"/>
</dbReference>
<evidence type="ECO:0008006" key="5">
    <source>
        <dbReference type="Google" id="ProtNLM"/>
    </source>
</evidence>
<dbReference type="AlphaFoldDB" id="A0AA39SJ34"/>
<name>A0AA39SJ34_ACESA</name>
<dbReference type="InterPro" id="IPR001810">
    <property type="entry name" value="F-box_dom"/>
</dbReference>
<organism evidence="3 4">
    <name type="scientific">Acer saccharum</name>
    <name type="common">Sugar maple</name>
    <dbReference type="NCBI Taxonomy" id="4024"/>
    <lineage>
        <taxon>Eukaryota</taxon>
        <taxon>Viridiplantae</taxon>
        <taxon>Streptophyta</taxon>
        <taxon>Embryophyta</taxon>
        <taxon>Tracheophyta</taxon>
        <taxon>Spermatophyta</taxon>
        <taxon>Magnoliopsida</taxon>
        <taxon>eudicotyledons</taxon>
        <taxon>Gunneridae</taxon>
        <taxon>Pentapetalae</taxon>
        <taxon>rosids</taxon>
        <taxon>malvids</taxon>
        <taxon>Sapindales</taxon>
        <taxon>Sapindaceae</taxon>
        <taxon>Hippocastanoideae</taxon>
        <taxon>Acereae</taxon>
        <taxon>Acer</taxon>
    </lineage>
</organism>
<dbReference type="Pfam" id="PF23622">
    <property type="entry name" value="LRR_At1g61320_AtMIF1"/>
    <property type="match status" value="1"/>
</dbReference>
<dbReference type="Gene3D" id="1.20.1280.50">
    <property type="match status" value="1"/>
</dbReference>
<dbReference type="PANTHER" id="PTHR34145">
    <property type="entry name" value="OS02G0105600 PROTEIN"/>
    <property type="match status" value="1"/>
</dbReference>
<evidence type="ECO:0000313" key="3">
    <source>
        <dbReference type="EMBL" id="KAK0592248.1"/>
    </source>
</evidence>
<dbReference type="InterPro" id="IPR053781">
    <property type="entry name" value="F-box_AtFBL13-like"/>
</dbReference>
<gene>
    <name evidence="3" type="ORF">LWI29_015725</name>
</gene>